<sequence>MSLEYPRFAVVGHPNKGKSSIVSTLAHDESVQISNIPGTTTKQRAFPLRIDGKILYELYDTPGFQRARATLAWLKAEDISAHHRPDRVKKFIYEHRDDARFHDEVELLEPIMSGAGIIYVVDGSKPYGVEYEAEMEILRWTGQPSMALINLIDDSNYVDEWKMALGQYFRLVRLFNPMEANFSQHIALLESMAQLKEEWTSGVKESIDIFAKYQSQKIDDSANLIAKSTANALSYISSLPISSNEATDSEKSQVVENYKEKIRSIENTMHQKIAKIWKHSSLDSTIDTALFLEMDLFSKESESLFGLSKRDMLIAGVTSGALTGSGIDLMVGGSSFMLGSAIGAIAGGVGVMLGYNEISDMKVLGQKLGSKRVEVGPMQNRNFPYILLRRTIYYTQEIANRPHANRADIEIESLDISKKISLNDDEKRELEGIYKIFRRGGTPKSKVMKSYTLLIRQILSRYIES</sequence>
<protein>
    <submittedName>
        <fullName evidence="2">Probable integral membrane protein NMA1898</fullName>
    </submittedName>
</protein>
<dbReference type="Gene3D" id="3.40.50.300">
    <property type="entry name" value="P-loop containing nucleotide triphosphate hydrolases"/>
    <property type="match status" value="1"/>
</dbReference>
<dbReference type="Pfam" id="PF01926">
    <property type="entry name" value="MMR_HSR1"/>
    <property type="match status" value="1"/>
</dbReference>
<dbReference type="Pfam" id="PF11981">
    <property type="entry name" value="DUF3482"/>
    <property type="match status" value="1"/>
</dbReference>
<proteinExistence type="predicted"/>
<evidence type="ECO:0000313" key="2">
    <source>
        <dbReference type="EMBL" id="SFV54974.1"/>
    </source>
</evidence>
<feature type="domain" description="G" evidence="1">
    <location>
        <begin position="8"/>
        <end position="87"/>
    </location>
</feature>
<evidence type="ECO:0000259" key="1">
    <source>
        <dbReference type="Pfam" id="PF01926"/>
    </source>
</evidence>
<dbReference type="AlphaFoldDB" id="A0A1W1BN54"/>
<accession>A0A1W1BN54</accession>
<dbReference type="GO" id="GO:0005525">
    <property type="term" value="F:GTP binding"/>
    <property type="evidence" value="ECO:0007669"/>
    <property type="project" value="InterPro"/>
</dbReference>
<gene>
    <name evidence="2" type="ORF">MNB_SV-6-814</name>
</gene>
<dbReference type="InterPro" id="IPR021871">
    <property type="entry name" value="DUF3482"/>
</dbReference>
<dbReference type="InterPro" id="IPR027417">
    <property type="entry name" value="P-loop_NTPase"/>
</dbReference>
<organism evidence="2">
    <name type="scientific">hydrothermal vent metagenome</name>
    <dbReference type="NCBI Taxonomy" id="652676"/>
    <lineage>
        <taxon>unclassified sequences</taxon>
        <taxon>metagenomes</taxon>
        <taxon>ecological metagenomes</taxon>
    </lineage>
</organism>
<name>A0A1W1BN54_9ZZZZ</name>
<dbReference type="EMBL" id="FPHC01000036">
    <property type="protein sequence ID" value="SFV54974.1"/>
    <property type="molecule type" value="Genomic_DNA"/>
</dbReference>
<dbReference type="SUPFAM" id="SSF52540">
    <property type="entry name" value="P-loop containing nucleoside triphosphate hydrolases"/>
    <property type="match status" value="1"/>
</dbReference>
<dbReference type="InterPro" id="IPR006073">
    <property type="entry name" value="GTP-bd"/>
</dbReference>
<reference evidence="2" key="1">
    <citation type="submission" date="2016-10" db="EMBL/GenBank/DDBJ databases">
        <authorList>
            <person name="de Groot N.N."/>
        </authorList>
    </citation>
    <scope>NUCLEOTIDE SEQUENCE</scope>
</reference>